<name>A0A395T6C6_9HYPO</name>
<dbReference type="Gene3D" id="1.10.510.10">
    <property type="entry name" value="Transferase(Phosphotransferase) domain 1"/>
    <property type="match status" value="1"/>
</dbReference>
<dbReference type="EMBL" id="PXOG01000040">
    <property type="protein sequence ID" value="RGP79862.1"/>
    <property type="molecule type" value="Genomic_DNA"/>
</dbReference>
<gene>
    <name evidence="3" type="ORF">FLONG3_2042</name>
</gene>
<dbReference type="GO" id="GO:0005524">
    <property type="term" value="F:ATP binding"/>
    <property type="evidence" value="ECO:0007669"/>
    <property type="project" value="InterPro"/>
</dbReference>
<feature type="region of interest" description="Disordered" evidence="1">
    <location>
        <begin position="564"/>
        <end position="713"/>
    </location>
</feature>
<comment type="caution">
    <text evidence="3">The sequence shown here is derived from an EMBL/GenBank/DDBJ whole genome shotgun (WGS) entry which is preliminary data.</text>
</comment>
<reference evidence="3 4" key="1">
    <citation type="journal article" date="2018" name="PLoS Pathog.">
        <title>Evolution of structural diversity of trichothecenes, a family of toxins produced by plant pathogenic and entomopathogenic fungi.</title>
        <authorList>
            <person name="Proctor R.H."/>
            <person name="McCormick S.P."/>
            <person name="Kim H.S."/>
            <person name="Cardoza R.E."/>
            <person name="Stanley A.M."/>
            <person name="Lindo L."/>
            <person name="Kelly A."/>
            <person name="Brown D.W."/>
            <person name="Lee T."/>
            <person name="Vaughan M.M."/>
            <person name="Alexander N.J."/>
            <person name="Busman M."/>
            <person name="Gutierrez S."/>
        </authorList>
    </citation>
    <scope>NUCLEOTIDE SEQUENCE [LARGE SCALE GENOMIC DNA]</scope>
    <source>
        <strain evidence="3 4">NRRL 20695</strain>
    </source>
</reference>
<evidence type="ECO:0000256" key="1">
    <source>
        <dbReference type="SAM" id="MobiDB-lite"/>
    </source>
</evidence>
<dbReference type="Proteomes" id="UP000266234">
    <property type="component" value="Unassembled WGS sequence"/>
</dbReference>
<sequence length="845" mass="94948">MEYGNSHRLSKAWPVVSFVFVLPHKVITVEPSTSTFASSLWIPIFDRNNNSTQLAQHVRSALIRGDTEVTLFNWDHVPSHEWDYIRLADEEIDKERIDAYPLLPVTKKNPDRNGKLEADARQAIETQSWYGLKFEFFKVLAKGGQGYVSLWNVTFDDGSVKKVVIKKALASSFNPEKEIEFHLRYQDAEHTTQVVDLAADCRDIHEVLLEKDRRAGMSFTRGQIWDPKRLGCAVFEYAPYGDVWGLMETLVPKNVRFPNFVLWGIMECYAMGVATVSYTPTFSRAHSTFEKEFKKAVETNRVEDLLRHAKNRWYSTHDVHQDLESLNILLGIDPSHENQPVFKLHDLGAFSESMGEEWKTLTEAKIWSLRHYPKNHAVTPEQISKEWDDLPIRCSPQHVKNTFCGDDFRKGTKCAGRFGTWTNVFLVAKVMASMITGEIQRYPFRPKPHQKADGSMGLQTYGWVLQQQRHSWVDPDLRDLICMCLYENPADRPSPLEILRAIKKWKDSARHDPVEVARWWEYVHGPRTEAHYKPKAPNANTNPIRQAVADRLGLLALYSQVQPNASHANKKNQAVASNQQQRQNPVQGNQPGANPQQVPPPRPRQPPRPTELRIPAKIAGTRKSRVSPQTPAQPVNRPIRSSSSASRSFHTAPTVGVPNFLQRPTNAASPSPTSPAPVPSPGVLTIRPPSPGAPTVGPPVAAQAPSGGIGTGEAMDIDREEAAYRFSGSRRNVAAPILPPAQGQNNTRPGRASDDPVASINRATQRPTRRVRFDTTRNSSEKFRVHKKPFSPKVQKVVNKPIALSAYVQDVMSHMPVAIGNLLSRSKELNAQLDVGAIPVYAHIK</sequence>
<dbReference type="STRING" id="694270.A0A395T6C6"/>
<feature type="compositionally biased region" description="Low complexity" evidence="1">
    <location>
        <begin position="578"/>
        <end position="596"/>
    </location>
</feature>
<feature type="compositionally biased region" description="Pro residues" evidence="1">
    <location>
        <begin position="597"/>
        <end position="609"/>
    </location>
</feature>
<dbReference type="InterPro" id="IPR000719">
    <property type="entry name" value="Prot_kinase_dom"/>
</dbReference>
<dbReference type="AlphaFoldDB" id="A0A395T6C6"/>
<feature type="domain" description="Protein kinase" evidence="2">
    <location>
        <begin position="134"/>
        <end position="514"/>
    </location>
</feature>
<accession>A0A395T6C6</accession>
<dbReference type="OrthoDB" id="4062651at2759"/>
<evidence type="ECO:0000313" key="3">
    <source>
        <dbReference type="EMBL" id="RGP79862.1"/>
    </source>
</evidence>
<feature type="region of interest" description="Disordered" evidence="1">
    <location>
        <begin position="733"/>
        <end position="757"/>
    </location>
</feature>
<dbReference type="SUPFAM" id="SSF56112">
    <property type="entry name" value="Protein kinase-like (PK-like)"/>
    <property type="match status" value="1"/>
</dbReference>
<evidence type="ECO:0000259" key="2">
    <source>
        <dbReference type="PROSITE" id="PS50011"/>
    </source>
</evidence>
<feature type="compositionally biased region" description="Polar residues" evidence="1">
    <location>
        <begin position="564"/>
        <end position="577"/>
    </location>
</feature>
<proteinExistence type="predicted"/>
<evidence type="ECO:0000313" key="4">
    <source>
        <dbReference type="Proteomes" id="UP000266234"/>
    </source>
</evidence>
<dbReference type="GO" id="GO:0004672">
    <property type="term" value="F:protein kinase activity"/>
    <property type="evidence" value="ECO:0007669"/>
    <property type="project" value="InterPro"/>
</dbReference>
<dbReference type="InterPro" id="IPR011009">
    <property type="entry name" value="Kinase-like_dom_sf"/>
</dbReference>
<feature type="compositionally biased region" description="Low complexity" evidence="1">
    <location>
        <begin position="693"/>
        <end position="705"/>
    </location>
</feature>
<keyword evidence="4" id="KW-1185">Reference proteome</keyword>
<organism evidence="3 4">
    <name type="scientific">Fusarium longipes</name>
    <dbReference type="NCBI Taxonomy" id="694270"/>
    <lineage>
        <taxon>Eukaryota</taxon>
        <taxon>Fungi</taxon>
        <taxon>Dikarya</taxon>
        <taxon>Ascomycota</taxon>
        <taxon>Pezizomycotina</taxon>
        <taxon>Sordariomycetes</taxon>
        <taxon>Hypocreomycetidae</taxon>
        <taxon>Hypocreales</taxon>
        <taxon>Nectriaceae</taxon>
        <taxon>Fusarium</taxon>
    </lineage>
</organism>
<protein>
    <recommendedName>
        <fullName evidence="2">Protein kinase domain-containing protein</fullName>
    </recommendedName>
</protein>
<dbReference type="PROSITE" id="PS50011">
    <property type="entry name" value="PROTEIN_KINASE_DOM"/>
    <property type="match status" value="1"/>
</dbReference>